<gene>
    <name evidence="11" type="ORF">LSH36_55g08041</name>
</gene>
<name>A0AAD9K574_9ANNE</name>
<dbReference type="InterPro" id="IPR048292">
    <property type="entry name" value="SDA1_C"/>
</dbReference>
<feature type="compositionally biased region" description="Basic and acidic residues" evidence="7">
    <location>
        <begin position="364"/>
        <end position="376"/>
    </location>
</feature>
<dbReference type="Pfam" id="PF21638">
    <property type="entry name" value="SDA1_C"/>
    <property type="match status" value="1"/>
</dbReference>
<feature type="region of interest" description="Disordered" evidence="7">
    <location>
        <begin position="443"/>
        <end position="465"/>
    </location>
</feature>
<reference evidence="11" key="1">
    <citation type="journal article" date="2023" name="Mol. Biol. Evol.">
        <title>Third-Generation Sequencing Reveals the Adaptive Role of the Epigenome in Three Deep-Sea Polychaetes.</title>
        <authorList>
            <person name="Perez M."/>
            <person name="Aroh O."/>
            <person name="Sun Y."/>
            <person name="Lan Y."/>
            <person name="Juniper S.K."/>
            <person name="Young C.R."/>
            <person name="Angers B."/>
            <person name="Qian P.Y."/>
        </authorList>
    </citation>
    <scope>NUCLEOTIDE SEQUENCE</scope>
    <source>
        <strain evidence="11">P08H-3</strain>
    </source>
</reference>
<keyword evidence="12" id="KW-1185">Reference proteome</keyword>
<proteinExistence type="inferred from homology"/>
<evidence type="ECO:0000259" key="10">
    <source>
        <dbReference type="Pfam" id="PF21638"/>
    </source>
</evidence>
<comment type="caution">
    <text evidence="11">The sequence shown here is derived from an EMBL/GenBank/DDBJ whole genome shotgun (WGS) entry which is preliminary data.</text>
</comment>
<evidence type="ECO:0000259" key="9">
    <source>
        <dbReference type="Pfam" id="PF08158"/>
    </source>
</evidence>
<sequence length="590" mass="68680">MAHRNNNKLPNNLPQLQNLIKRDSESYKDEFLQQHRHYQSTLQIFRLKPSLSNDTLSNLIMFLAQVSDCYKVDLENFPQELHDLLQNHATVLHPDMRMILCKALILLRNKGHISATVVLELFFGLFRCKDKLLRKTLFNYIVQDIKNVNSKHKNAKLNATLQNFMYTMLRDNNAIAAKMSLDVMIELYRRNIWHDAKTVNVIITALFSKVTKANKKTAKELLVQHKISKTTRKKQKKLSRALRLLKVVESVLMTIANNFITERNASEVMAVGLNAVREICNRCPLALGEDLLQDLVMYKTHKDKGVLMAARSLMQLYREKNPALLHKKDRGRPNEAMKEFKPLQYGESGAIDYLPGAEVLKTTDERDEHGKDHEEWESCSEDDDDSDGSWIDVHHSSDEELPEETDIPSDPTEKIQKAKEVTQSRILTQEEFKQLHLRQLAKKLSTDKGKKRKSDVFEEEDEEPSGEVISLSRIVNVYKKRRHDKEARMETVLASREGREKYTHRDRRQNPNASTTNKEKKKKKSFMMIKHKVARTKKKSFQEKQLNETTYFYLLLNTERPEEKSFEEAEAQKIKKGNDYSVDRPFDGLL</sequence>
<comment type="similarity">
    <text evidence="1 6">Belongs to the SDA1 family.</text>
</comment>
<feature type="domain" description="SDA1 N-terminal" evidence="9">
    <location>
        <begin position="62"/>
        <end position="213"/>
    </location>
</feature>
<organism evidence="11 12">
    <name type="scientific">Paralvinella palmiformis</name>
    <dbReference type="NCBI Taxonomy" id="53620"/>
    <lineage>
        <taxon>Eukaryota</taxon>
        <taxon>Metazoa</taxon>
        <taxon>Spiralia</taxon>
        <taxon>Lophotrochozoa</taxon>
        <taxon>Annelida</taxon>
        <taxon>Polychaeta</taxon>
        <taxon>Sedentaria</taxon>
        <taxon>Canalipalpata</taxon>
        <taxon>Terebellida</taxon>
        <taxon>Terebelliformia</taxon>
        <taxon>Alvinellidae</taxon>
        <taxon>Paralvinella</taxon>
    </lineage>
</organism>
<accession>A0AAD9K574</accession>
<dbReference type="InterPro" id="IPR027312">
    <property type="entry name" value="Sda1"/>
</dbReference>
<dbReference type="PANTHER" id="PTHR12730:SF0">
    <property type="entry name" value="PROTEIN SDA1 HOMOLOG"/>
    <property type="match status" value="1"/>
</dbReference>
<dbReference type="InterPro" id="IPR007949">
    <property type="entry name" value="SDA1_MD"/>
</dbReference>
<evidence type="ECO:0000256" key="5">
    <source>
        <dbReference type="ARBA" id="ARBA00023242"/>
    </source>
</evidence>
<evidence type="ECO:0000256" key="7">
    <source>
        <dbReference type="SAM" id="MobiDB-lite"/>
    </source>
</evidence>
<protein>
    <recommendedName>
        <fullName evidence="6">Protein SDA1</fullName>
    </recommendedName>
</protein>
<dbReference type="GO" id="GO:0015031">
    <property type="term" value="P:protein transport"/>
    <property type="evidence" value="ECO:0007669"/>
    <property type="project" value="UniProtKB-KW"/>
</dbReference>
<feature type="region of interest" description="Disordered" evidence="7">
    <location>
        <begin position="564"/>
        <end position="590"/>
    </location>
</feature>
<evidence type="ECO:0000256" key="4">
    <source>
        <dbReference type="ARBA" id="ARBA00022927"/>
    </source>
</evidence>
<evidence type="ECO:0000256" key="6">
    <source>
        <dbReference type="RuleBase" id="RU365057"/>
    </source>
</evidence>
<dbReference type="GO" id="GO:0042273">
    <property type="term" value="P:ribosomal large subunit biogenesis"/>
    <property type="evidence" value="ECO:0007669"/>
    <property type="project" value="UniProtKB-UniRule"/>
</dbReference>
<evidence type="ECO:0000256" key="2">
    <source>
        <dbReference type="ARBA" id="ARBA00022448"/>
    </source>
</evidence>
<keyword evidence="3 6" id="KW-0690">Ribosome biogenesis</keyword>
<dbReference type="Pfam" id="PF08158">
    <property type="entry name" value="SDA1_HEAT"/>
    <property type="match status" value="2"/>
</dbReference>
<feature type="region of interest" description="Disordered" evidence="7">
    <location>
        <begin position="364"/>
        <end position="413"/>
    </location>
</feature>
<evidence type="ECO:0000259" key="8">
    <source>
        <dbReference type="Pfam" id="PF05285"/>
    </source>
</evidence>
<dbReference type="InterPro" id="IPR012977">
    <property type="entry name" value="SDA1_N"/>
</dbReference>
<dbReference type="Pfam" id="PF05285">
    <property type="entry name" value="SDA1_dom"/>
    <property type="match status" value="1"/>
</dbReference>
<feature type="region of interest" description="Disordered" evidence="7">
    <location>
        <begin position="489"/>
        <end position="526"/>
    </location>
</feature>
<evidence type="ECO:0000256" key="3">
    <source>
        <dbReference type="ARBA" id="ARBA00022517"/>
    </source>
</evidence>
<keyword evidence="4 6" id="KW-0653">Protein transport</keyword>
<dbReference type="SUPFAM" id="SSF48371">
    <property type="entry name" value="ARM repeat"/>
    <property type="match status" value="1"/>
</dbReference>
<dbReference type="GO" id="GO:0000055">
    <property type="term" value="P:ribosomal large subunit export from nucleus"/>
    <property type="evidence" value="ECO:0007669"/>
    <property type="project" value="UniProtKB-UniRule"/>
</dbReference>
<feature type="domain" description="SDA1 middle" evidence="8">
    <location>
        <begin position="364"/>
        <end position="493"/>
    </location>
</feature>
<dbReference type="Proteomes" id="UP001208570">
    <property type="component" value="Unassembled WGS sequence"/>
</dbReference>
<dbReference type="PANTHER" id="PTHR12730">
    <property type="entry name" value="HSDA/SDA1-RELATED"/>
    <property type="match status" value="1"/>
</dbReference>
<evidence type="ECO:0000256" key="1">
    <source>
        <dbReference type="ARBA" id="ARBA00005783"/>
    </source>
</evidence>
<dbReference type="GO" id="GO:0005730">
    <property type="term" value="C:nucleolus"/>
    <property type="evidence" value="ECO:0007669"/>
    <property type="project" value="UniProtKB-SubCell"/>
</dbReference>
<keyword evidence="2 6" id="KW-0813">Transport</keyword>
<keyword evidence="5 6" id="KW-0539">Nucleus</keyword>
<dbReference type="EMBL" id="JAODUP010000055">
    <property type="protein sequence ID" value="KAK2165091.1"/>
    <property type="molecule type" value="Genomic_DNA"/>
</dbReference>
<dbReference type="InterPro" id="IPR016024">
    <property type="entry name" value="ARM-type_fold"/>
</dbReference>
<evidence type="ECO:0000313" key="11">
    <source>
        <dbReference type="EMBL" id="KAK2165091.1"/>
    </source>
</evidence>
<feature type="domain" description="SDA1 C-terminal" evidence="10">
    <location>
        <begin position="514"/>
        <end position="546"/>
    </location>
</feature>
<feature type="compositionally biased region" description="Acidic residues" evidence="7">
    <location>
        <begin position="377"/>
        <end position="387"/>
    </location>
</feature>
<dbReference type="AlphaFoldDB" id="A0AAD9K574"/>
<comment type="subcellular location">
    <subcellularLocation>
        <location evidence="6">Nucleus</location>
        <location evidence="6">Nucleolus</location>
    </subcellularLocation>
</comment>
<comment type="function">
    <text evidence="6">Required for 60S pre-ribosomal subunits export to the cytoplasm.</text>
</comment>
<evidence type="ECO:0000313" key="12">
    <source>
        <dbReference type="Proteomes" id="UP001208570"/>
    </source>
</evidence>
<feature type="domain" description="SDA1 N-terminal" evidence="9">
    <location>
        <begin position="247"/>
        <end position="302"/>
    </location>
</feature>